<gene>
    <name evidence="1" type="ORF">FYJ39_19715</name>
</gene>
<dbReference type="EMBL" id="VUMD01000035">
    <property type="protein sequence ID" value="MSS38669.1"/>
    <property type="molecule type" value="Genomic_DNA"/>
</dbReference>
<reference evidence="1 2" key="1">
    <citation type="submission" date="2019-08" db="EMBL/GenBank/DDBJ databases">
        <title>In-depth cultivation of the pig gut microbiome towards novel bacterial diversity and tailored functional studies.</title>
        <authorList>
            <person name="Wylensek D."/>
            <person name="Hitch T.C.A."/>
            <person name="Clavel T."/>
        </authorList>
    </citation>
    <scope>NUCLEOTIDE SEQUENCE [LARGE SCALE GENOMIC DNA]</scope>
    <source>
        <strain evidence="1 2">WCA-389-WT-23D1</strain>
    </source>
</reference>
<evidence type="ECO:0000313" key="1">
    <source>
        <dbReference type="EMBL" id="MSS38669.1"/>
    </source>
</evidence>
<dbReference type="Proteomes" id="UP000429958">
    <property type="component" value="Unassembled WGS sequence"/>
</dbReference>
<protein>
    <submittedName>
        <fullName evidence="1">Uncharacterized protein</fullName>
    </submittedName>
</protein>
<dbReference type="InterPro" id="IPR029063">
    <property type="entry name" value="SAM-dependent_MTases_sf"/>
</dbReference>
<comment type="caution">
    <text evidence="1">The sequence shown here is derived from an EMBL/GenBank/DDBJ whole genome shotgun (WGS) entry which is preliminary data.</text>
</comment>
<organism evidence="1 2">
    <name type="scientific">Clostridium porci</name>
    <dbReference type="NCBI Taxonomy" id="2605778"/>
    <lineage>
        <taxon>Bacteria</taxon>
        <taxon>Bacillati</taxon>
        <taxon>Bacillota</taxon>
        <taxon>Clostridia</taxon>
        <taxon>Eubacteriales</taxon>
        <taxon>Clostridiaceae</taxon>
        <taxon>Clostridium</taxon>
    </lineage>
</organism>
<accession>A0A7X2NPM4</accession>
<name>A0A7X2NPM4_9CLOT</name>
<evidence type="ECO:0000313" key="2">
    <source>
        <dbReference type="Proteomes" id="UP000429958"/>
    </source>
</evidence>
<sequence length="65" mass="7943">MKTFQKTFKICNYFIPREAAINKLLEKYAGNETMIEYAAQNEYETELYSKYSQHYGYVFYIEFLR</sequence>
<keyword evidence="2" id="KW-1185">Reference proteome</keyword>
<dbReference type="Gene3D" id="3.40.50.150">
    <property type="entry name" value="Vaccinia Virus protein VP39"/>
    <property type="match status" value="1"/>
</dbReference>
<proteinExistence type="predicted"/>
<dbReference type="AlphaFoldDB" id="A0A7X2NPM4"/>